<dbReference type="InterPro" id="IPR051781">
    <property type="entry name" value="Metallo-dep_Hydrolase"/>
</dbReference>
<dbReference type="InterPro" id="IPR057744">
    <property type="entry name" value="OTAase-like"/>
</dbReference>
<dbReference type="InterPro" id="IPR011059">
    <property type="entry name" value="Metal-dep_hydrolase_composite"/>
</dbReference>
<comment type="caution">
    <text evidence="2">The sequence shown here is derived from an EMBL/GenBank/DDBJ whole genome shotgun (WGS) entry which is preliminary data.</text>
</comment>
<dbReference type="Proteomes" id="UP000706039">
    <property type="component" value="Unassembled WGS sequence"/>
</dbReference>
<name>A0ABS7PQU1_9SPHN</name>
<proteinExistence type="predicted"/>
<dbReference type="PANTHER" id="PTHR43135:SF3">
    <property type="entry name" value="ALPHA-D-RIBOSE 1-METHYLPHOSPHONATE 5-TRIPHOSPHATE DIPHOSPHATASE"/>
    <property type="match status" value="1"/>
</dbReference>
<dbReference type="Gene3D" id="3.20.20.140">
    <property type="entry name" value="Metal-dependent hydrolases"/>
    <property type="match status" value="1"/>
</dbReference>
<dbReference type="InterPro" id="IPR006680">
    <property type="entry name" value="Amidohydro-rel"/>
</dbReference>
<dbReference type="CDD" id="cd01299">
    <property type="entry name" value="Met_dep_hydrolase_A"/>
    <property type="match status" value="1"/>
</dbReference>
<evidence type="ECO:0000313" key="2">
    <source>
        <dbReference type="EMBL" id="MBY8823702.1"/>
    </source>
</evidence>
<organism evidence="2 3">
    <name type="scientific">Sphingomonas colocasiae</name>
    <dbReference type="NCBI Taxonomy" id="1848973"/>
    <lineage>
        <taxon>Bacteria</taxon>
        <taxon>Pseudomonadati</taxon>
        <taxon>Pseudomonadota</taxon>
        <taxon>Alphaproteobacteria</taxon>
        <taxon>Sphingomonadales</taxon>
        <taxon>Sphingomonadaceae</taxon>
        <taxon>Sphingomonas</taxon>
    </lineage>
</organism>
<dbReference type="Gene3D" id="2.30.40.10">
    <property type="entry name" value="Urease, subunit C, domain 1"/>
    <property type="match status" value="1"/>
</dbReference>
<evidence type="ECO:0000259" key="1">
    <source>
        <dbReference type="Pfam" id="PF01979"/>
    </source>
</evidence>
<evidence type="ECO:0000313" key="3">
    <source>
        <dbReference type="Proteomes" id="UP000706039"/>
    </source>
</evidence>
<dbReference type="Pfam" id="PF01979">
    <property type="entry name" value="Amidohydro_1"/>
    <property type="match status" value="1"/>
</dbReference>
<protein>
    <submittedName>
        <fullName evidence="2">Amidohydrolase family protein</fullName>
    </submittedName>
</protein>
<sequence length="409" mass="43821">MKAIVFENARVLNEAADGYREDCHVVVEDGRIMAVDSGPARLPGADSIDVRGGVLMPGLIDVHTHPRLSSASAAQILGHPPSYSTAHAARMLRHAIDCGFTTIRDVGGADHGLARALEDGLIVGPRLFYAGRTLSMTGGHGDLRTPEQDVEPCRCHLMHSIAHIVDGADSVRRAAREELRMGAHCIKIMMSGGVLSPTDPIWMAQFTDDEILAAIEEAVRWRAYVAAHAHTADAVMRAARLGVRTVEHATLITAEAAAMLREAGGFAVPTLAIVMALIEKGDMLGLPAAVRGKAKELTQLATQGFETAWRAGVPLGFGTDLPGELFVMQAREFLYRREVQPAHDVLRSATVTGAEILRRPDLGRIAPGATADLLVVDGDPLADIALLAEDGRRLSTIMKAGRFHKRPHG</sequence>
<dbReference type="PANTHER" id="PTHR43135">
    <property type="entry name" value="ALPHA-D-RIBOSE 1-METHYLPHOSPHONATE 5-TRIPHOSPHATE DIPHOSPHATASE"/>
    <property type="match status" value="1"/>
</dbReference>
<dbReference type="EMBL" id="JAINVV010000007">
    <property type="protein sequence ID" value="MBY8823702.1"/>
    <property type="molecule type" value="Genomic_DNA"/>
</dbReference>
<dbReference type="InterPro" id="IPR032466">
    <property type="entry name" value="Metal_Hydrolase"/>
</dbReference>
<gene>
    <name evidence="2" type="ORF">K7G82_15460</name>
</gene>
<dbReference type="RefSeq" id="WP_222990812.1">
    <property type="nucleotide sequence ID" value="NZ_JAINVV010000007.1"/>
</dbReference>
<dbReference type="SUPFAM" id="SSF51556">
    <property type="entry name" value="Metallo-dependent hydrolases"/>
    <property type="match status" value="1"/>
</dbReference>
<keyword evidence="3" id="KW-1185">Reference proteome</keyword>
<accession>A0ABS7PQU1</accession>
<reference evidence="2 3" key="1">
    <citation type="submission" date="2021-08" db="EMBL/GenBank/DDBJ databases">
        <authorList>
            <person name="Tuo L."/>
        </authorList>
    </citation>
    <scope>NUCLEOTIDE SEQUENCE [LARGE SCALE GENOMIC DNA]</scope>
    <source>
        <strain evidence="2 3">JCM 31229</strain>
    </source>
</reference>
<dbReference type="SUPFAM" id="SSF51338">
    <property type="entry name" value="Composite domain of metallo-dependent hydrolases"/>
    <property type="match status" value="1"/>
</dbReference>
<feature type="domain" description="Amidohydrolase-related" evidence="1">
    <location>
        <begin position="54"/>
        <end position="398"/>
    </location>
</feature>